<protein>
    <submittedName>
        <fullName evidence="1">DUF1836 domain-containing protein</fullName>
    </submittedName>
</protein>
<dbReference type="Proteomes" id="UP001220962">
    <property type="component" value="Chromosome"/>
</dbReference>
<accession>A0AAX3N674</accession>
<dbReference type="EMBL" id="CP118101">
    <property type="protein sequence ID" value="WDH84698.1"/>
    <property type="molecule type" value="Genomic_DNA"/>
</dbReference>
<proteinExistence type="predicted"/>
<gene>
    <name evidence="1" type="ORF">PUW23_10995</name>
    <name evidence="2" type="ORF">PUW25_10680</name>
</gene>
<name>A0AAX3N674_9BACL</name>
<evidence type="ECO:0000313" key="4">
    <source>
        <dbReference type="Proteomes" id="UP001221519"/>
    </source>
</evidence>
<dbReference type="InterPro" id="IPR014975">
    <property type="entry name" value="DUF1836"/>
</dbReference>
<evidence type="ECO:0000313" key="2">
    <source>
        <dbReference type="EMBL" id="WDI04380.1"/>
    </source>
</evidence>
<dbReference type="RefSeq" id="WP_274336997.1">
    <property type="nucleotide sequence ID" value="NZ_CP118101.1"/>
</dbReference>
<organism evidence="1 3">
    <name type="scientific">Paenibacillus urinalis</name>
    <dbReference type="NCBI Taxonomy" id="521520"/>
    <lineage>
        <taxon>Bacteria</taxon>
        <taxon>Bacillati</taxon>
        <taxon>Bacillota</taxon>
        <taxon>Bacilli</taxon>
        <taxon>Bacillales</taxon>
        <taxon>Paenibacillaceae</taxon>
        <taxon>Paenibacillus</taxon>
    </lineage>
</organism>
<evidence type="ECO:0000313" key="1">
    <source>
        <dbReference type="EMBL" id="WDH84698.1"/>
    </source>
</evidence>
<keyword evidence="4" id="KW-1185">Reference proteome</keyword>
<reference evidence="1 4" key="1">
    <citation type="submission" date="2023-02" db="EMBL/GenBank/DDBJ databases">
        <title>Pathogen: clinical or host-associated sample.</title>
        <authorList>
            <person name="Hergert J."/>
            <person name="Casey R."/>
            <person name="Wagner J."/>
            <person name="Young E.L."/>
            <person name="Oakeson K.F."/>
        </authorList>
    </citation>
    <scope>NUCLEOTIDE SEQUENCE</scope>
    <source>
        <strain evidence="2 4">2022CK-00829</strain>
        <strain evidence="1">2022CK-00830</strain>
    </source>
</reference>
<dbReference type="Pfam" id="PF08876">
    <property type="entry name" value="DUF1836"/>
    <property type="match status" value="1"/>
</dbReference>
<evidence type="ECO:0000313" key="3">
    <source>
        <dbReference type="Proteomes" id="UP001220962"/>
    </source>
</evidence>
<dbReference type="EMBL" id="CP118108">
    <property type="protein sequence ID" value="WDI04380.1"/>
    <property type="molecule type" value="Genomic_DNA"/>
</dbReference>
<dbReference type="PANTHER" id="PTHR40056:SF1">
    <property type="entry name" value="DUF1836 DOMAIN-CONTAINING PROTEIN"/>
    <property type="match status" value="1"/>
</dbReference>
<dbReference type="Proteomes" id="UP001221519">
    <property type="component" value="Chromosome"/>
</dbReference>
<dbReference type="AlphaFoldDB" id="A0AAX3N674"/>
<dbReference type="PANTHER" id="PTHR40056">
    <property type="entry name" value="HYPOTHETICAL CYTOSOLIC PROTEIN"/>
    <property type="match status" value="1"/>
</dbReference>
<sequence>MTELFSLTRCEMAQLLLSIEGQHHETPLAMLQKAWNKHHPSDVEKGNTLPAFLSTSVPPILEKLIKGNRAPGFSLQEIASLAQLVEYSNVSITSMQNWVKRDFKEYLSSPKIGKKYSINQASLLFMIDDLKSVLDFDSIRHLFEGVFNQPEREDDDLISPLQLYSTYALLFEQLDGQFEQTLHKGKSVEEEIRSAASRMAGQFTHLSEKQHLIVRNILFIATLSIQTTYLYSLSRRYLNATLFL</sequence>